<dbReference type="RefSeq" id="WP_168675417.1">
    <property type="nucleotide sequence ID" value="NZ_JAAVTK010000025.1"/>
</dbReference>
<keyword evidence="1" id="KW-1133">Transmembrane helix</keyword>
<comment type="caution">
    <text evidence="2">The sequence shown here is derived from an EMBL/GenBank/DDBJ whole genome shotgun (WGS) entry which is preliminary data.</text>
</comment>
<name>A0ABX1HPQ9_9BACT</name>
<feature type="transmembrane region" description="Helical" evidence="1">
    <location>
        <begin position="12"/>
        <end position="30"/>
    </location>
</feature>
<proteinExistence type="predicted"/>
<evidence type="ECO:0000313" key="2">
    <source>
        <dbReference type="EMBL" id="NKI91870.1"/>
    </source>
</evidence>
<organism evidence="2 3">
    <name type="scientific">Hymenobacter artigasi</name>
    <dbReference type="NCBI Taxonomy" id="2719616"/>
    <lineage>
        <taxon>Bacteria</taxon>
        <taxon>Pseudomonadati</taxon>
        <taxon>Bacteroidota</taxon>
        <taxon>Cytophagia</taxon>
        <taxon>Cytophagales</taxon>
        <taxon>Hymenobacteraceae</taxon>
        <taxon>Hymenobacter</taxon>
    </lineage>
</organism>
<accession>A0ABX1HPQ9</accession>
<evidence type="ECO:0000313" key="3">
    <source>
        <dbReference type="Proteomes" id="UP000717634"/>
    </source>
</evidence>
<dbReference type="EMBL" id="JAAVTK010000025">
    <property type="protein sequence ID" value="NKI91870.1"/>
    <property type="molecule type" value="Genomic_DNA"/>
</dbReference>
<reference evidence="2 3" key="1">
    <citation type="submission" date="2020-03" db="EMBL/GenBank/DDBJ databases">
        <title>Genomic Encyclopedia of Type Strains, Phase IV (KMG-V): Genome sequencing to study the core and pangenomes of soil and plant-associated prokaryotes.</title>
        <authorList>
            <person name="Whitman W."/>
        </authorList>
    </citation>
    <scope>NUCLEOTIDE SEQUENCE [LARGE SCALE GENOMIC DNA]</scope>
    <source>
        <strain evidence="2 3">1B</strain>
    </source>
</reference>
<sequence>MNFRRESFSRKWAGLFLLVVGGAGLLNYMLSGFDGAQENFRSMGIDAYVLVQGYSHGLPVVRRLSDTAASRPLFLAMPVPAGAYLRSGDRVIKVAGANRMQIVRDSAHVHITTEWGFVDPPGTPLVKRTRTTR</sequence>
<evidence type="ECO:0000256" key="1">
    <source>
        <dbReference type="SAM" id="Phobius"/>
    </source>
</evidence>
<dbReference type="Proteomes" id="UP000717634">
    <property type="component" value="Unassembled WGS sequence"/>
</dbReference>
<keyword evidence="3" id="KW-1185">Reference proteome</keyword>
<gene>
    <name evidence="2" type="ORF">HBN54_004493</name>
</gene>
<protein>
    <submittedName>
        <fullName evidence="2">Uncharacterized protein</fullName>
    </submittedName>
</protein>
<keyword evidence="1" id="KW-0812">Transmembrane</keyword>
<keyword evidence="1" id="KW-0472">Membrane</keyword>